<dbReference type="Gene3D" id="2.10.270.10">
    <property type="entry name" value="Cholin Binding"/>
    <property type="match status" value="3"/>
</dbReference>
<dbReference type="EMBL" id="QRZM01000001">
    <property type="protein sequence ID" value="RGV79059.1"/>
    <property type="molecule type" value="Genomic_DNA"/>
</dbReference>
<keyword evidence="1" id="KW-0677">Repeat</keyword>
<feature type="signal peptide" evidence="3">
    <location>
        <begin position="1"/>
        <end position="28"/>
    </location>
</feature>
<dbReference type="Pfam" id="PF19127">
    <property type="entry name" value="Choline_bind_3"/>
    <property type="match status" value="3"/>
</dbReference>
<dbReference type="Proteomes" id="UP000284543">
    <property type="component" value="Unassembled WGS sequence"/>
</dbReference>
<gene>
    <name evidence="4" type="ORF">DWW02_04875</name>
</gene>
<protein>
    <submittedName>
        <fullName evidence="4">N-acetylmuramoyl-L-alanine amidase family protein</fullName>
    </submittedName>
</protein>
<feature type="chain" id="PRO_5019406254" evidence="3">
    <location>
        <begin position="29"/>
        <end position="460"/>
    </location>
</feature>
<evidence type="ECO:0000256" key="1">
    <source>
        <dbReference type="ARBA" id="ARBA00022737"/>
    </source>
</evidence>
<evidence type="ECO:0000256" key="2">
    <source>
        <dbReference type="PROSITE-ProRule" id="PRU00591"/>
    </source>
</evidence>
<dbReference type="Pfam" id="PF01473">
    <property type="entry name" value="Choline_bind_1"/>
    <property type="match status" value="1"/>
</dbReference>
<feature type="repeat" description="Cell wall-binding" evidence="2">
    <location>
        <begin position="288"/>
        <end position="307"/>
    </location>
</feature>
<dbReference type="RefSeq" id="WP_118017676.1">
    <property type="nucleotide sequence ID" value="NZ_CAUHGS010000001.1"/>
</dbReference>
<organism evidence="4 5">
    <name type="scientific">Enterocloster bolteae</name>
    <dbReference type="NCBI Taxonomy" id="208479"/>
    <lineage>
        <taxon>Bacteria</taxon>
        <taxon>Bacillati</taxon>
        <taxon>Bacillota</taxon>
        <taxon>Clostridia</taxon>
        <taxon>Lachnospirales</taxon>
        <taxon>Lachnospiraceae</taxon>
        <taxon>Enterocloster</taxon>
    </lineage>
</organism>
<evidence type="ECO:0000256" key="3">
    <source>
        <dbReference type="SAM" id="SignalP"/>
    </source>
</evidence>
<reference evidence="4 5" key="1">
    <citation type="submission" date="2018-08" db="EMBL/GenBank/DDBJ databases">
        <title>A genome reference for cultivated species of the human gut microbiota.</title>
        <authorList>
            <person name="Zou Y."/>
            <person name="Xue W."/>
            <person name="Luo G."/>
        </authorList>
    </citation>
    <scope>NUCLEOTIDE SEQUENCE [LARGE SCALE GENOMIC DNA]</scope>
    <source>
        <strain evidence="4 5">AF14-18</strain>
    </source>
</reference>
<dbReference type="SUPFAM" id="SSF69360">
    <property type="entry name" value="Cell wall binding repeat"/>
    <property type="match status" value="1"/>
</dbReference>
<accession>A0A412ZFU7</accession>
<dbReference type="AlphaFoldDB" id="A0A412ZFU7"/>
<comment type="caution">
    <text evidence="4">The sequence shown here is derived from an EMBL/GenBank/DDBJ whole genome shotgun (WGS) entry which is preliminary data.</text>
</comment>
<dbReference type="PROSITE" id="PS51170">
    <property type="entry name" value="CW"/>
    <property type="match status" value="2"/>
</dbReference>
<proteinExistence type="predicted"/>
<feature type="repeat" description="Cell wall-binding" evidence="2">
    <location>
        <begin position="308"/>
        <end position="327"/>
    </location>
</feature>
<evidence type="ECO:0000313" key="4">
    <source>
        <dbReference type="EMBL" id="RGV79059.1"/>
    </source>
</evidence>
<name>A0A412ZFU7_9FIRM</name>
<dbReference type="InterPro" id="IPR018337">
    <property type="entry name" value="Cell_wall/Cho-bd_repeat"/>
</dbReference>
<keyword evidence="3" id="KW-0732">Signal</keyword>
<sequence length="460" mass="51948">MPNRWIKRTAAVILACCLAQGGLITTMAATKPIKSVSVRVNSKLEAGSTLPGIDVGTGTPEKGKVMVSGGNSKYHVSRAEWVDKAGEELKSADEPRMKVTLEPEDVGEDYFLASYKSSEVKISGGTFVSARRDGDNLVVTLRVNGVKGEYDPPGDAFWNEKNLGEARWDKPENTSGYYELQLFRDGKSVHKVSKTSSNRYNFYPYMTKEGDYTFKVRTIPSTDVQVKYGKKSEWIESGELQITDRYVSDGKGQQKKDGSVIRGTADTVGWVKEEDGWNYRYPDGSLGRGGWELIDGLWYYFNMDGLMLTGWQNVDGRYYYLQPDGQMAVGWARVGQQWYYFRPEEEAGEPVGSMAGPGWKVIGPYYYYFNDDGSLYTGWLSFNGKRYYLNTVDNSLQGAMFTGWIIRDGQTFYADSNGELVEGWCQIDGNWYYFHPGSYEMARDTRISGFYVNQDGIWTQ</sequence>
<evidence type="ECO:0000313" key="5">
    <source>
        <dbReference type="Proteomes" id="UP000284543"/>
    </source>
</evidence>